<evidence type="ECO:0000313" key="1">
    <source>
        <dbReference type="EMBL" id="GIG96179.1"/>
    </source>
</evidence>
<accession>A0ABQ4ENG0</accession>
<dbReference type="EMBL" id="BONX01000018">
    <property type="protein sequence ID" value="GIG96179.1"/>
    <property type="molecule type" value="Genomic_DNA"/>
</dbReference>
<dbReference type="RefSeq" id="WP_203857750.1">
    <property type="nucleotide sequence ID" value="NZ_BAAAZQ010000004.1"/>
</dbReference>
<name>A0ABQ4ENG0_9ACTN</name>
<organism evidence="1 2">
    <name type="scientific">Plantactinospora mayteni</name>
    <dbReference type="NCBI Taxonomy" id="566021"/>
    <lineage>
        <taxon>Bacteria</taxon>
        <taxon>Bacillati</taxon>
        <taxon>Actinomycetota</taxon>
        <taxon>Actinomycetes</taxon>
        <taxon>Micromonosporales</taxon>
        <taxon>Micromonosporaceae</taxon>
        <taxon>Plantactinospora</taxon>
    </lineage>
</organism>
<proteinExistence type="predicted"/>
<comment type="caution">
    <text evidence="1">The sequence shown here is derived from an EMBL/GenBank/DDBJ whole genome shotgun (WGS) entry which is preliminary data.</text>
</comment>
<reference evidence="1 2" key="1">
    <citation type="submission" date="2021-01" db="EMBL/GenBank/DDBJ databases">
        <title>Whole genome shotgun sequence of Plantactinospora mayteni NBRC 109088.</title>
        <authorList>
            <person name="Komaki H."/>
            <person name="Tamura T."/>
        </authorList>
    </citation>
    <scope>NUCLEOTIDE SEQUENCE [LARGE SCALE GENOMIC DNA]</scope>
    <source>
        <strain evidence="1 2">NBRC 109088</strain>
    </source>
</reference>
<keyword evidence="2" id="KW-1185">Reference proteome</keyword>
<gene>
    <name evidence="1" type="ORF">Pma05_27520</name>
</gene>
<evidence type="ECO:0000313" key="2">
    <source>
        <dbReference type="Proteomes" id="UP000621500"/>
    </source>
</evidence>
<sequence length="163" mass="17399">MRRVALTMAAVLLVGIGGWWSVRSAPEPARPGRTGVGLPEVAPGIGGADLAGERAGSVAGQSLPRFPDTVWRETATLNQRRFVTWSIDTRPGGRYLLQYVCLSPGELHIRALRGVTESWSKSVSCPGPFGSVQLVAAGDELSIGARRLNHRHVEIALQVVALP</sequence>
<dbReference type="Proteomes" id="UP000621500">
    <property type="component" value="Unassembled WGS sequence"/>
</dbReference>
<protein>
    <submittedName>
        <fullName evidence="1">Uncharacterized protein</fullName>
    </submittedName>
</protein>